<evidence type="ECO:0000313" key="4">
    <source>
        <dbReference type="Proteomes" id="UP000280726"/>
    </source>
</evidence>
<dbReference type="EMBL" id="RKRA01000001">
    <property type="protein sequence ID" value="RPF26827.1"/>
    <property type="molecule type" value="Genomic_DNA"/>
</dbReference>
<evidence type="ECO:0000313" key="3">
    <source>
        <dbReference type="EMBL" id="RPF26827.1"/>
    </source>
</evidence>
<accession>A0A3N4Z2L3</accession>
<sequence>MLRAVALAALALAGLAAWDARPADRIVGGPAAPVSIPLPGAPAPFTGEKGGCTATDPTGTGGCLTAPTAWMLGQVTAAFGAQPATCWSEHAWNPGSDHPAGRACDFFPGPAGEFATGTDLAEGWATAEWLRRHADALEVRYVIWQGRIWVDSRPHLGWAPYDGGGVYDPTDAVGGHFDHVHVSMRR</sequence>
<keyword evidence="4" id="KW-1185">Reference proteome</keyword>
<name>A0A3N4Z2L3_9MICO</name>
<dbReference type="Proteomes" id="UP000280726">
    <property type="component" value="Unassembled WGS sequence"/>
</dbReference>
<feature type="signal peptide" evidence="1">
    <location>
        <begin position="1"/>
        <end position="19"/>
    </location>
</feature>
<organism evidence="3 4">
    <name type="scientific">Georgenia muralis</name>
    <dbReference type="NCBI Taxonomy" id="154117"/>
    <lineage>
        <taxon>Bacteria</taxon>
        <taxon>Bacillati</taxon>
        <taxon>Actinomycetota</taxon>
        <taxon>Actinomycetes</taxon>
        <taxon>Micrococcales</taxon>
        <taxon>Bogoriellaceae</taxon>
        <taxon>Georgenia</taxon>
    </lineage>
</organism>
<evidence type="ECO:0000256" key="1">
    <source>
        <dbReference type="SAM" id="SignalP"/>
    </source>
</evidence>
<reference evidence="3 4" key="1">
    <citation type="submission" date="2018-11" db="EMBL/GenBank/DDBJ databases">
        <title>Sequencing the genomes of 1000 actinobacteria strains.</title>
        <authorList>
            <person name="Klenk H.-P."/>
        </authorList>
    </citation>
    <scope>NUCLEOTIDE SEQUENCE [LARGE SCALE GENOMIC DNA]</scope>
    <source>
        <strain evidence="3 4">DSM 14418</strain>
    </source>
</reference>
<dbReference type="Pfam" id="PF26571">
    <property type="entry name" value="VldE"/>
    <property type="match status" value="1"/>
</dbReference>
<dbReference type="InterPro" id="IPR058593">
    <property type="entry name" value="ARB_07466-like_C"/>
</dbReference>
<evidence type="ECO:0000259" key="2">
    <source>
        <dbReference type="Pfam" id="PF26571"/>
    </source>
</evidence>
<comment type="caution">
    <text evidence="3">The sequence shown here is derived from an EMBL/GenBank/DDBJ whole genome shotgun (WGS) entry which is preliminary data.</text>
</comment>
<feature type="domain" description="ARB-07466-like C-terminal" evidence="2">
    <location>
        <begin position="61"/>
        <end position="165"/>
    </location>
</feature>
<keyword evidence="1" id="KW-0732">Signal</keyword>
<feature type="chain" id="PRO_5039061674" description="ARB-07466-like C-terminal domain-containing protein" evidence="1">
    <location>
        <begin position="20"/>
        <end position="186"/>
    </location>
</feature>
<gene>
    <name evidence="3" type="ORF">EDD32_1285</name>
</gene>
<proteinExistence type="predicted"/>
<dbReference type="AlphaFoldDB" id="A0A3N4Z2L3"/>
<protein>
    <recommendedName>
        <fullName evidence="2">ARB-07466-like C-terminal domain-containing protein</fullName>
    </recommendedName>
</protein>